<feature type="compositionally biased region" description="Polar residues" evidence="6">
    <location>
        <begin position="510"/>
        <end position="520"/>
    </location>
</feature>
<evidence type="ECO:0000256" key="5">
    <source>
        <dbReference type="RuleBase" id="RU000383"/>
    </source>
</evidence>
<dbReference type="GeneID" id="14496814"/>
<evidence type="ECO:0000256" key="1">
    <source>
        <dbReference type="ARBA" id="ARBA00008742"/>
    </source>
</evidence>
<evidence type="ECO:0000256" key="3">
    <source>
        <dbReference type="ARBA" id="ARBA00023127"/>
    </source>
</evidence>
<dbReference type="EMBL" id="HE806321">
    <property type="protein sequence ID" value="CCH61705.1"/>
    <property type="molecule type" value="Genomic_DNA"/>
</dbReference>
<dbReference type="STRING" id="1071380.I2H5Q3"/>
<dbReference type="InterPro" id="IPR013763">
    <property type="entry name" value="Cyclin-like_dom"/>
</dbReference>
<organism evidence="8 9">
    <name type="scientific">Henningerozyma blattae (strain ATCC 34711 / CBS 6284 / DSM 70876 / NBRC 10599 / NRRL Y-10934 / UCD 77-7)</name>
    <name type="common">Yeast</name>
    <name type="synonym">Tetrapisispora blattae</name>
    <dbReference type="NCBI Taxonomy" id="1071380"/>
    <lineage>
        <taxon>Eukaryota</taxon>
        <taxon>Fungi</taxon>
        <taxon>Dikarya</taxon>
        <taxon>Ascomycota</taxon>
        <taxon>Saccharomycotina</taxon>
        <taxon>Saccharomycetes</taxon>
        <taxon>Saccharomycetales</taxon>
        <taxon>Saccharomycetaceae</taxon>
        <taxon>Henningerozyma</taxon>
    </lineage>
</organism>
<dbReference type="PROSITE" id="PS00292">
    <property type="entry name" value="CYCLINS"/>
    <property type="match status" value="1"/>
</dbReference>
<name>I2H5Q3_HENB6</name>
<sequence length="530" mass="60098">MPNCNFDINSDEYKAFHIKLSRTRRHISCVKAKNKSLVRNENLAHCTTFLNVYSVDILKYHLSLDTLPTDRNSTMVEFTIEPSILNIRSLILDFIYSSHTRLSLSSITLFQTFNLIDKFIKNFKISTNNFQLMALTCLWLSIKLHEPKAKIISINTLVSLCNNFFNRDQFINMEFTILKSFEWSIGCLNFTNLLDLFLLNNGHRNNTSIPINHLIRYGSIMLLELFYFHPKCYEIFQTYSQSEIVMASVLSVSLSLSLILKNSFNSQNNLKINSLVEDSRLIDLINIFIKFSQDKRSHPTTFNIKYSSQNRNSSIILSALKNYNETNLVPPPNFTSTLNTNLKFDFVPSDSPKIIGSSSYQAIQNQTPNSKHPSSANSTSYFQMVSSHDLLATPKTPSNNSNGTSSTPSLLTSASHTLDRSVIRNISVKHNNALMTPSTPVSSPPPSNRSNANIFNSMTSPGSTYNPMYLFPNFQKLSLQISINTPAQMSTILNILFNQNLLSKKRSANISNLDNDSNDYNAKRSKRSFP</sequence>
<dbReference type="GO" id="GO:0051726">
    <property type="term" value="P:regulation of cell cycle"/>
    <property type="evidence" value="ECO:0007669"/>
    <property type="project" value="UniProtKB-ARBA"/>
</dbReference>
<dbReference type="OMA" id="LEYELMI"/>
<gene>
    <name evidence="8" type="primary">TBLA0F01630</name>
    <name evidence="8" type="ORF">TBLA_0F01630</name>
</gene>
<dbReference type="Proteomes" id="UP000002866">
    <property type="component" value="Chromosome 6"/>
</dbReference>
<evidence type="ECO:0000256" key="4">
    <source>
        <dbReference type="ARBA" id="ARBA00023306"/>
    </source>
</evidence>
<dbReference type="Pfam" id="PF00134">
    <property type="entry name" value="Cyclin_N"/>
    <property type="match status" value="1"/>
</dbReference>
<feature type="region of interest" description="Disordered" evidence="6">
    <location>
        <begin position="430"/>
        <end position="452"/>
    </location>
</feature>
<dbReference type="SMART" id="SM00385">
    <property type="entry name" value="CYCLIN"/>
    <property type="match status" value="1"/>
</dbReference>
<feature type="compositionally biased region" description="Low complexity" evidence="6">
    <location>
        <begin position="393"/>
        <end position="414"/>
    </location>
</feature>
<dbReference type="InterPro" id="IPR039361">
    <property type="entry name" value="Cyclin"/>
</dbReference>
<dbReference type="KEGG" id="tbl:TBLA_0F01630"/>
<dbReference type="GO" id="GO:0016538">
    <property type="term" value="F:cyclin-dependent protein serine/threonine kinase regulator activity"/>
    <property type="evidence" value="ECO:0007669"/>
    <property type="project" value="UniProtKB-ARBA"/>
</dbReference>
<dbReference type="Gene3D" id="1.10.472.10">
    <property type="entry name" value="Cyclin-like"/>
    <property type="match status" value="2"/>
</dbReference>
<evidence type="ECO:0000256" key="2">
    <source>
        <dbReference type="ARBA" id="ARBA00022618"/>
    </source>
</evidence>
<feature type="domain" description="Cyclin-like" evidence="7">
    <location>
        <begin position="93"/>
        <end position="179"/>
    </location>
</feature>
<dbReference type="PANTHER" id="PTHR10177">
    <property type="entry name" value="CYCLINS"/>
    <property type="match status" value="1"/>
</dbReference>
<evidence type="ECO:0000259" key="7">
    <source>
        <dbReference type="SMART" id="SM00385"/>
    </source>
</evidence>
<reference evidence="8 9" key="1">
    <citation type="journal article" date="2011" name="Proc. Natl. Acad. Sci. U.S.A.">
        <title>Evolutionary erosion of yeast sex chromosomes by mating-type switching accidents.</title>
        <authorList>
            <person name="Gordon J.L."/>
            <person name="Armisen D."/>
            <person name="Proux-Wera E."/>
            <person name="Oheigeartaigh S.S."/>
            <person name="Byrne K.P."/>
            <person name="Wolfe K.H."/>
        </authorList>
    </citation>
    <scope>NUCLEOTIDE SEQUENCE [LARGE SCALE GENOMIC DNA]</scope>
    <source>
        <strain evidence="9">ATCC 34711 / CBS 6284 / DSM 70876 / NBRC 10599 / NRRL Y-10934 / UCD 77-7</strain>
    </source>
</reference>
<feature type="region of interest" description="Disordered" evidence="6">
    <location>
        <begin position="510"/>
        <end position="530"/>
    </location>
</feature>
<proteinExistence type="inferred from homology"/>
<accession>I2H5Q3</accession>
<keyword evidence="4" id="KW-0131">Cell cycle</keyword>
<comment type="similarity">
    <text evidence="1 5">Belongs to the cyclin family.</text>
</comment>
<keyword evidence="9" id="KW-1185">Reference proteome</keyword>
<dbReference type="HOGENOM" id="CLU_514058_0_0_1"/>
<protein>
    <recommendedName>
        <fullName evidence="7">Cyclin-like domain-containing protein</fullName>
    </recommendedName>
</protein>
<dbReference type="RefSeq" id="XP_004181224.1">
    <property type="nucleotide sequence ID" value="XM_004181176.1"/>
</dbReference>
<dbReference type="SUPFAM" id="SSF47954">
    <property type="entry name" value="Cyclin-like"/>
    <property type="match status" value="1"/>
</dbReference>
<dbReference type="InterPro" id="IPR006671">
    <property type="entry name" value="Cyclin_N"/>
</dbReference>
<dbReference type="GO" id="GO:0044772">
    <property type="term" value="P:mitotic cell cycle phase transition"/>
    <property type="evidence" value="ECO:0007669"/>
    <property type="project" value="UniProtKB-ARBA"/>
</dbReference>
<dbReference type="GO" id="GO:0051301">
    <property type="term" value="P:cell division"/>
    <property type="evidence" value="ECO:0007669"/>
    <property type="project" value="UniProtKB-KW"/>
</dbReference>
<dbReference type="OrthoDB" id="5590282at2759"/>
<dbReference type="InterPro" id="IPR036915">
    <property type="entry name" value="Cyclin-like_sf"/>
</dbReference>
<keyword evidence="2" id="KW-0132">Cell division</keyword>
<keyword evidence="3 5" id="KW-0195">Cyclin</keyword>
<feature type="region of interest" description="Disordered" evidence="6">
    <location>
        <begin position="391"/>
        <end position="414"/>
    </location>
</feature>
<dbReference type="InterPro" id="IPR048258">
    <property type="entry name" value="Cyclins_cyclin-box"/>
</dbReference>
<dbReference type="FunFam" id="1.10.472.10:FF:000010">
    <property type="entry name" value="G1/S-specific cyclin Cln1"/>
    <property type="match status" value="1"/>
</dbReference>
<evidence type="ECO:0000313" key="8">
    <source>
        <dbReference type="EMBL" id="CCH61705.1"/>
    </source>
</evidence>
<evidence type="ECO:0000256" key="6">
    <source>
        <dbReference type="SAM" id="MobiDB-lite"/>
    </source>
</evidence>
<dbReference type="GO" id="GO:0044843">
    <property type="term" value="P:cell cycle G1/S phase transition"/>
    <property type="evidence" value="ECO:0007669"/>
    <property type="project" value="UniProtKB-ARBA"/>
</dbReference>
<dbReference type="eggNOG" id="KOG0653">
    <property type="taxonomic scope" value="Eukaryota"/>
</dbReference>
<evidence type="ECO:0000313" key="9">
    <source>
        <dbReference type="Proteomes" id="UP000002866"/>
    </source>
</evidence>
<dbReference type="InParanoid" id="I2H5Q3"/>
<dbReference type="AlphaFoldDB" id="I2H5Q3"/>